<dbReference type="NCBIfam" id="TIGR03668">
    <property type="entry name" value="Rv0121_F420"/>
    <property type="match status" value="1"/>
</dbReference>
<dbReference type="Gene3D" id="2.30.110.10">
    <property type="entry name" value="Electron Transport, Fmn-binding Protein, Chain A"/>
    <property type="match status" value="1"/>
</dbReference>
<dbReference type="PANTHER" id="PTHR35176:SF2">
    <property type="entry name" value="F420H(2)-DEPENDENT REDUCTASE RV1155"/>
    <property type="match status" value="1"/>
</dbReference>
<organism evidence="3 4">
    <name type="scientific">Actinomycetospora termitidis</name>
    <dbReference type="NCBI Taxonomy" id="3053470"/>
    <lineage>
        <taxon>Bacteria</taxon>
        <taxon>Bacillati</taxon>
        <taxon>Actinomycetota</taxon>
        <taxon>Actinomycetes</taxon>
        <taxon>Pseudonocardiales</taxon>
        <taxon>Pseudonocardiaceae</taxon>
        <taxon>Actinomycetospora</taxon>
    </lineage>
</organism>
<dbReference type="RefSeq" id="WP_286055088.1">
    <property type="nucleotide sequence ID" value="NZ_JASVWF010000005.1"/>
</dbReference>
<reference evidence="3 4" key="1">
    <citation type="submission" date="2023-06" db="EMBL/GenBank/DDBJ databases">
        <title>Actinomycetospora Odt1-22.</title>
        <authorList>
            <person name="Supong K."/>
        </authorList>
    </citation>
    <scope>NUCLEOTIDE SEQUENCE [LARGE SCALE GENOMIC DNA]</scope>
    <source>
        <strain evidence="3 4">Odt1-22</strain>
    </source>
</reference>
<dbReference type="Proteomes" id="UP001231924">
    <property type="component" value="Unassembled WGS sequence"/>
</dbReference>
<evidence type="ECO:0000313" key="3">
    <source>
        <dbReference type="EMBL" id="MDL5158549.1"/>
    </source>
</evidence>
<dbReference type="SUPFAM" id="SSF50475">
    <property type="entry name" value="FMN-binding split barrel"/>
    <property type="match status" value="1"/>
</dbReference>
<feature type="domain" description="Pyridoxamine 5'-phosphate oxidase N-terminal" evidence="2">
    <location>
        <begin position="9"/>
        <end position="134"/>
    </location>
</feature>
<dbReference type="InterPro" id="IPR011576">
    <property type="entry name" value="Pyridox_Oxase_N"/>
</dbReference>
<evidence type="ECO:0000313" key="4">
    <source>
        <dbReference type="Proteomes" id="UP001231924"/>
    </source>
</evidence>
<gene>
    <name evidence="3" type="ORF">QRT03_21455</name>
</gene>
<accession>A0ABT7MED4</accession>
<evidence type="ECO:0000259" key="2">
    <source>
        <dbReference type="Pfam" id="PF01243"/>
    </source>
</evidence>
<dbReference type="InterPro" id="IPR052019">
    <property type="entry name" value="F420H2_bilvrd_red/Heme_oxyg"/>
</dbReference>
<dbReference type="Pfam" id="PF01243">
    <property type="entry name" value="PNPOx_N"/>
    <property type="match status" value="1"/>
</dbReference>
<sequence>MPTLDPDDARRRFATARVARLGTVSAAGRPHLVPVVFAAVDDRVLIAVDQKPKRSRDLKRLRNIEANPAVSLLVDEYSDDWSALWWVRVDGTATIRTDILDEARVALAARYPQHAADPPEGPVIEVTATRWSGWSAS</sequence>
<keyword evidence="1" id="KW-0560">Oxidoreductase</keyword>
<proteinExistence type="predicted"/>
<dbReference type="InterPro" id="IPR019967">
    <property type="entry name" value="F420-dep_enz_PPOX_Rv0121"/>
</dbReference>
<dbReference type="PANTHER" id="PTHR35176">
    <property type="entry name" value="HEME OXYGENASE HI_0854-RELATED"/>
    <property type="match status" value="1"/>
</dbReference>
<name>A0ABT7MED4_9PSEU</name>
<evidence type="ECO:0000256" key="1">
    <source>
        <dbReference type="ARBA" id="ARBA00023002"/>
    </source>
</evidence>
<dbReference type="EMBL" id="JASVWF010000005">
    <property type="protein sequence ID" value="MDL5158549.1"/>
    <property type="molecule type" value="Genomic_DNA"/>
</dbReference>
<protein>
    <submittedName>
        <fullName evidence="3">TIGR03668 family PPOX class F420-dependent oxidoreductase</fullName>
    </submittedName>
</protein>
<comment type="caution">
    <text evidence="3">The sequence shown here is derived from an EMBL/GenBank/DDBJ whole genome shotgun (WGS) entry which is preliminary data.</text>
</comment>
<dbReference type="InterPro" id="IPR012349">
    <property type="entry name" value="Split_barrel_FMN-bd"/>
</dbReference>
<keyword evidence="4" id="KW-1185">Reference proteome</keyword>